<sequence length="247" mass="26914">MHLLPWAKQSSVPRKGRVSSFLAGLGLLIAACVFQLSAQADVAPSNSAVARAGQSNASPRRADFRNHQVSREARDTANWIVDSGDNLGMPFIIIDKMQARVLVFDARGQLGGTASALLGLAVGDDSVPGIGLRKLSSIRPHERTTPAGRFVASLARNLKGEEILWVDYLNAIAMHPVVISNPKEHRTQRLASSRIQDKRISYGCINVPADFYKSLISPAFKETNGVVYVLPETKLNQSVFASYYKVE</sequence>
<evidence type="ECO:0000313" key="2">
    <source>
        <dbReference type="Proteomes" id="UP001252613"/>
    </source>
</evidence>
<proteinExistence type="predicted"/>
<gene>
    <name evidence="1" type="ORF">J2W43_002184</name>
</gene>
<reference evidence="1" key="1">
    <citation type="submission" date="2023-07" db="EMBL/GenBank/DDBJ databases">
        <title>Sorghum-associated microbial communities from plants grown in Nebraska, USA.</title>
        <authorList>
            <person name="Schachtman D."/>
        </authorList>
    </citation>
    <scope>NUCLEOTIDE SEQUENCE</scope>
    <source>
        <strain evidence="1">3432</strain>
    </source>
</reference>
<dbReference type="Proteomes" id="UP001252613">
    <property type="component" value="Unassembled WGS sequence"/>
</dbReference>
<evidence type="ECO:0000313" key="1">
    <source>
        <dbReference type="EMBL" id="MDR6958202.1"/>
    </source>
</evidence>
<dbReference type="AlphaFoldDB" id="A0AAW8MAA2"/>
<dbReference type="EMBL" id="JAVDVC010000004">
    <property type="protein sequence ID" value="MDR6958202.1"/>
    <property type="molecule type" value="Genomic_DNA"/>
</dbReference>
<evidence type="ECO:0008006" key="3">
    <source>
        <dbReference type="Google" id="ProtNLM"/>
    </source>
</evidence>
<comment type="caution">
    <text evidence="1">The sequence shown here is derived from an EMBL/GenBank/DDBJ whole genome shotgun (WGS) entry which is preliminary data.</text>
</comment>
<name>A0AAW8MAA2_9PSED</name>
<accession>A0AAW8MAA2</accession>
<organism evidence="1 2">
    <name type="scientific">Pseudomonas brassicacearum</name>
    <dbReference type="NCBI Taxonomy" id="930166"/>
    <lineage>
        <taxon>Bacteria</taxon>
        <taxon>Pseudomonadati</taxon>
        <taxon>Pseudomonadota</taxon>
        <taxon>Gammaproteobacteria</taxon>
        <taxon>Pseudomonadales</taxon>
        <taxon>Pseudomonadaceae</taxon>
        <taxon>Pseudomonas</taxon>
    </lineage>
</organism>
<protein>
    <recommendedName>
        <fullName evidence="3">L,D-transpeptidase</fullName>
    </recommendedName>
</protein>
<dbReference type="RefSeq" id="WP_310359996.1">
    <property type="nucleotide sequence ID" value="NZ_JAVDVC010000004.1"/>
</dbReference>